<dbReference type="CDD" id="cd06102">
    <property type="entry name" value="citrate_synt_like_2"/>
    <property type="match status" value="1"/>
</dbReference>
<proteinExistence type="inferred from homology"/>
<accession>A0ABU0MCJ4</accession>
<protein>
    <recommendedName>
        <fullName evidence="3">citrate synthase (unknown stereospecificity)</fullName>
        <ecNumber evidence="3">2.3.3.16</ecNumber>
    </recommendedName>
</protein>
<organism evidence="5 6">
    <name type="scientific">Kaistia geumhonensis</name>
    <dbReference type="NCBI Taxonomy" id="410839"/>
    <lineage>
        <taxon>Bacteria</taxon>
        <taxon>Pseudomonadati</taxon>
        <taxon>Pseudomonadota</taxon>
        <taxon>Alphaproteobacteria</taxon>
        <taxon>Hyphomicrobiales</taxon>
        <taxon>Kaistiaceae</taxon>
        <taxon>Kaistia</taxon>
    </lineage>
</organism>
<dbReference type="Proteomes" id="UP001223743">
    <property type="component" value="Unassembled WGS sequence"/>
</dbReference>
<comment type="caution">
    <text evidence="5">The sequence shown here is derived from an EMBL/GenBank/DDBJ whole genome shotgun (WGS) entry which is preliminary data.</text>
</comment>
<evidence type="ECO:0000313" key="6">
    <source>
        <dbReference type="Proteomes" id="UP001223743"/>
    </source>
</evidence>
<dbReference type="EMBL" id="JAUSWJ010000001">
    <property type="protein sequence ID" value="MDQ0518686.1"/>
    <property type="molecule type" value="Genomic_DNA"/>
</dbReference>
<keyword evidence="6" id="KW-1185">Reference proteome</keyword>
<gene>
    <name evidence="5" type="ORF">QO015_004299</name>
</gene>
<evidence type="ECO:0000256" key="1">
    <source>
        <dbReference type="ARBA" id="ARBA00004751"/>
    </source>
</evidence>
<dbReference type="InterPro" id="IPR016143">
    <property type="entry name" value="Citrate_synth-like_sm_a-sub"/>
</dbReference>
<evidence type="ECO:0000256" key="4">
    <source>
        <dbReference type="ARBA" id="ARBA00022679"/>
    </source>
</evidence>
<dbReference type="InterPro" id="IPR002020">
    <property type="entry name" value="Citrate_synthase"/>
</dbReference>
<evidence type="ECO:0000256" key="3">
    <source>
        <dbReference type="ARBA" id="ARBA00012972"/>
    </source>
</evidence>
<dbReference type="PANTHER" id="PTHR11739">
    <property type="entry name" value="CITRATE SYNTHASE"/>
    <property type="match status" value="1"/>
</dbReference>
<dbReference type="Gene3D" id="1.10.580.10">
    <property type="entry name" value="Citrate Synthase, domain 1"/>
    <property type="match status" value="2"/>
</dbReference>
<keyword evidence="5" id="KW-0012">Acyltransferase</keyword>
<dbReference type="RefSeq" id="WP_370877444.1">
    <property type="nucleotide sequence ID" value="NZ_JAUSWJ010000001.1"/>
</dbReference>
<dbReference type="InterPro" id="IPR036969">
    <property type="entry name" value="Citrate_synthase_sf"/>
</dbReference>
<dbReference type="Gene3D" id="1.10.230.10">
    <property type="entry name" value="Cytochrome P450-Terp, domain 2"/>
    <property type="match status" value="1"/>
</dbReference>
<dbReference type="PRINTS" id="PR00143">
    <property type="entry name" value="CITRTSNTHASE"/>
</dbReference>
<reference evidence="5 6" key="1">
    <citation type="submission" date="2023-07" db="EMBL/GenBank/DDBJ databases">
        <title>Genomic Encyclopedia of Type Strains, Phase IV (KMG-IV): sequencing the most valuable type-strain genomes for metagenomic binning, comparative biology and taxonomic classification.</title>
        <authorList>
            <person name="Goeker M."/>
        </authorList>
    </citation>
    <scope>NUCLEOTIDE SEQUENCE [LARGE SCALE GENOMIC DNA]</scope>
    <source>
        <strain evidence="5 6">B1-1</strain>
    </source>
</reference>
<comment type="similarity">
    <text evidence="2">Belongs to the citrate synthase family.</text>
</comment>
<comment type="pathway">
    <text evidence="1">Carbohydrate metabolism; tricarboxylic acid cycle; isocitrate from oxaloacetate: step 1/2.</text>
</comment>
<evidence type="ECO:0000313" key="5">
    <source>
        <dbReference type="EMBL" id="MDQ0518686.1"/>
    </source>
</evidence>
<dbReference type="Pfam" id="PF00285">
    <property type="entry name" value="Citrate_synt"/>
    <property type="match status" value="1"/>
</dbReference>
<sequence length="364" mass="38182">MLGIRLASLYAYVSRGQIRALPDPADPRARLYRRDDIEALLERKNRQSRPAAAAATALDWGMPVLTTRLSSIAGGRLAYRGRDTVALAETASLEEIAALLWDCEAVEFRGQIAKPVSSAGSPIDRAVAALAGELPTAAPAGPPTLRGQRAGRLIRIIAVAAADRWLADGPLHESIAATWQAPAAADVIRRALVLVADHELNASTFAARVAASTGAPLAHALVAGLVTLAGPAHGGATGRVSALLEEAARLGDGAAAVDARLRRGDDLPGFGHRLYPDGDPRAKALIAAFDIGSLERSVADAAETTTGLAPTIDFALVALERRFRLPRQAALALFATGRSVGWIAHALEQTRSGQLIRPRAMFTP</sequence>
<evidence type="ECO:0000256" key="2">
    <source>
        <dbReference type="ARBA" id="ARBA00010566"/>
    </source>
</evidence>
<dbReference type="SUPFAM" id="SSF48256">
    <property type="entry name" value="Citrate synthase"/>
    <property type="match status" value="1"/>
</dbReference>
<dbReference type="EC" id="2.3.3.16" evidence="3"/>
<keyword evidence="4 5" id="KW-0808">Transferase</keyword>
<dbReference type="GO" id="GO:0036440">
    <property type="term" value="F:citrate synthase activity"/>
    <property type="evidence" value="ECO:0007669"/>
    <property type="project" value="UniProtKB-EC"/>
</dbReference>
<dbReference type="InterPro" id="IPR016142">
    <property type="entry name" value="Citrate_synth-like_lrg_a-sub"/>
</dbReference>
<name>A0ABU0MCJ4_9HYPH</name>
<dbReference type="PANTHER" id="PTHR11739:SF4">
    <property type="entry name" value="CITRATE SYNTHASE, PEROXISOMAL"/>
    <property type="match status" value="1"/>
</dbReference>